<dbReference type="GO" id="GO:0004672">
    <property type="term" value="F:protein kinase activity"/>
    <property type="evidence" value="ECO:0007669"/>
    <property type="project" value="InterPro"/>
</dbReference>
<dbReference type="Proteomes" id="UP001438707">
    <property type="component" value="Unassembled WGS sequence"/>
</dbReference>
<feature type="region of interest" description="Disordered" evidence="1">
    <location>
        <begin position="90"/>
        <end position="116"/>
    </location>
</feature>
<dbReference type="Gene3D" id="1.10.510.10">
    <property type="entry name" value="Transferase(Phosphotransferase) domain 1"/>
    <property type="match status" value="2"/>
</dbReference>
<dbReference type="AlphaFoldDB" id="A0AAW1RYG7"/>
<dbReference type="GO" id="GO:0005524">
    <property type="term" value="F:ATP binding"/>
    <property type="evidence" value="ECO:0007669"/>
    <property type="project" value="InterPro"/>
</dbReference>
<sequence>MLPAFPLLSAGPAADSDATAHLSVHVACCDKRSALSDHLVGLIMDYVHQEQTYATGSVQGLIRHLLLSPCRLRLESTALIPAAAELSATWQPAEDVQEPVQTSESPDSQGEQAPHESPYHLLAQGSFGVVYKTNSVVLGIVAVKVQLRAHAEAELQGHEALIDSPYCLHLLGYTDGDVTEGRAACLLGVDQAELMSLVMPLCSQGSWADVLARNSDKRDNWLVDGTGCLKLADFGGLQSCSRANGRQDNPATRTYTAEFCPPEMFHDHWDPKGWEDDAWAAGCSLTEVILQQEMWTRDPETGACSQTKGSEFVATRIRSALDALPGLYTFAEATDLVFEAMQNTIRGLMHPDPEQRLGGRRSGSFRNPQQALICCDWSEEISAQDWADYLA</sequence>
<dbReference type="Pfam" id="PF00069">
    <property type="entry name" value="Pkinase"/>
    <property type="match status" value="1"/>
</dbReference>
<evidence type="ECO:0000313" key="4">
    <source>
        <dbReference type="Proteomes" id="UP001438707"/>
    </source>
</evidence>
<comment type="caution">
    <text evidence="3">The sequence shown here is derived from an EMBL/GenBank/DDBJ whole genome shotgun (WGS) entry which is preliminary data.</text>
</comment>
<dbReference type="SMART" id="SM00220">
    <property type="entry name" value="S_TKc"/>
    <property type="match status" value="1"/>
</dbReference>
<feature type="compositionally biased region" description="Polar residues" evidence="1">
    <location>
        <begin position="99"/>
        <end position="111"/>
    </location>
</feature>
<evidence type="ECO:0000256" key="1">
    <source>
        <dbReference type="SAM" id="MobiDB-lite"/>
    </source>
</evidence>
<name>A0AAW1RYG7_9CHLO</name>
<dbReference type="SUPFAM" id="SSF56112">
    <property type="entry name" value="Protein kinase-like (PK-like)"/>
    <property type="match status" value="1"/>
</dbReference>
<organism evidence="3 4">
    <name type="scientific">Apatococcus lobatus</name>
    <dbReference type="NCBI Taxonomy" id="904363"/>
    <lineage>
        <taxon>Eukaryota</taxon>
        <taxon>Viridiplantae</taxon>
        <taxon>Chlorophyta</taxon>
        <taxon>core chlorophytes</taxon>
        <taxon>Trebouxiophyceae</taxon>
        <taxon>Chlorellales</taxon>
        <taxon>Chlorellaceae</taxon>
        <taxon>Apatococcus</taxon>
    </lineage>
</organism>
<dbReference type="EMBL" id="JALJOS010000005">
    <property type="protein sequence ID" value="KAK9839145.1"/>
    <property type="molecule type" value="Genomic_DNA"/>
</dbReference>
<gene>
    <name evidence="3" type="ORF">WJX74_010447</name>
</gene>
<evidence type="ECO:0000259" key="2">
    <source>
        <dbReference type="SMART" id="SM00220"/>
    </source>
</evidence>
<dbReference type="InterPro" id="IPR011009">
    <property type="entry name" value="Kinase-like_dom_sf"/>
</dbReference>
<protein>
    <recommendedName>
        <fullName evidence="2">Protein kinase domain-containing protein</fullName>
    </recommendedName>
</protein>
<evidence type="ECO:0000313" key="3">
    <source>
        <dbReference type="EMBL" id="KAK9839145.1"/>
    </source>
</evidence>
<proteinExistence type="predicted"/>
<accession>A0AAW1RYG7</accession>
<reference evidence="3 4" key="1">
    <citation type="journal article" date="2024" name="Nat. Commun.">
        <title>Phylogenomics reveals the evolutionary origins of lichenization in chlorophyte algae.</title>
        <authorList>
            <person name="Puginier C."/>
            <person name="Libourel C."/>
            <person name="Otte J."/>
            <person name="Skaloud P."/>
            <person name="Haon M."/>
            <person name="Grisel S."/>
            <person name="Petersen M."/>
            <person name="Berrin J.G."/>
            <person name="Delaux P.M."/>
            <person name="Dal Grande F."/>
            <person name="Keller J."/>
        </authorList>
    </citation>
    <scope>NUCLEOTIDE SEQUENCE [LARGE SCALE GENOMIC DNA]</scope>
    <source>
        <strain evidence="3 4">SAG 2145</strain>
    </source>
</reference>
<dbReference type="InterPro" id="IPR000719">
    <property type="entry name" value="Prot_kinase_dom"/>
</dbReference>
<keyword evidence="4" id="KW-1185">Reference proteome</keyword>
<feature type="domain" description="Protein kinase" evidence="2">
    <location>
        <begin position="116"/>
        <end position="365"/>
    </location>
</feature>